<keyword evidence="3" id="KW-0201">Cytochrome c-type biogenesis</keyword>
<proteinExistence type="predicted"/>
<dbReference type="SUPFAM" id="SSF48452">
    <property type="entry name" value="TPR-like"/>
    <property type="match status" value="1"/>
</dbReference>
<keyword evidence="4 5" id="KW-0802">TPR repeat</keyword>
<dbReference type="KEGG" id="ptn:PTRA_a0948"/>
<comment type="subcellular location">
    <subcellularLocation>
        <location evidence="1">Cell envelope</location>
    </subcellularLocation>
</comment>
<keyword evidence="7" id="KW-0472">Membrane</keyword>
<dbReference type="InterPro" id="IPR017560">
    <property type="entry name" value="Cyt_c_biogenesis_CcmI"/>
</dbReference>
<reference evidence="10 11" key="1">
    <citation type="submission" date="2015-03" db="EMBL/GenBank/DDBJ databases">
        <authorList>
            <person name="Murphy D."/>
        </authorList>
    </citation>
    <scope>NUCLEOTIDE SEQUENCE [LARGE SCALE GENOMIC DNA]</scope>
    <source>
        <strain evidence="10 11">KMM 520</strain>
    </source>
</reference>
<dbReference type="GO" id="GO:0005886">
    <property type="term" value="C:plasma membrane"/>
    <property type="evidence" value="ECO:0007669"/>
    <property type="project" value="TreeGrafter"/>
</dbReference>
<evidence type="ECO:0000259" key="8">
    <source>
        <dbReference type="Pfam" id="PF23892"/>
    </source>
</evidence>
<sequence>MILMWASFALLTLIALLFVMLPFLKKERVKTITHNANAELISIYEQRLVELQNDLENQRIDAQNHSESVIELKRRLLNELSPEKSLNSRGNNRIFALTGGAFVIALTGIFYSMTGNQQQISAWHDAMDNLAEYGERAVMQKGEPLSENELQAFALALRTKLSQTGDDEIAWMLLGRVAMSLNEFDMAQQSFDKALQMNPANMQVLISYSQVLLLEGSEASMTRAAGMLSKVLQKEPQNLDAISLLALIAYERKDWVQAKAAFEVLLASMDKADTRYNMIAQRISEIEQQQATQQQAQNVDVTNSAAIKVTVNVSAELKNKQPENGILFVFAKALNGSPMPIAVVKLNEYQFPITVELSDANSMVAGLNLSSAEDIVITARISNDDSVMPSSGELEGHSATLKRESTRQLQLQIDTLIP</sequence>
<evidence type="ECO:0000256" key="7">
    <source>
        <dbReference type="SAM" id="Phobius"/>
    </source>
</evidence>
<dbReference type="GO" id="GO:0017004">
    <property type="term" value="P:cytochrome complex assembly"/>
    <property type="evidence" value="ECO:0007669"/>
    <property type="project" value="UniProtKB-KW"/>
</dbReference>
<dbReference type="Pfam" id="PF23892">
    <property type="entry name" value="Ig_CycH"/>
    <property type="match status" value="1"/>
</dbReference>
<feature type="transmembrane region" description="Helical" evidence="7">
    <location>
        <begin position="94"/>
        <end position="113"/>
    </location>
</feature>
<dbReference type="PANTHER" id="PTHR47870:SF1">
    <property type="entry name" value="CYTOCHROME C-TYPE BIOGENESIS PROTEIN CCMH"/>
    <property type="match status" value="1"/>
</dbReference>
<dbReference type="InterPro" id="IPR051263">
    <property type="entry name" value="C-type_cytochrome_biogenesis"/>
</dbReference>
<dbReference type="InterPro" id="IPR056412">
    <property type="entry name" value="Ig_CycH"/>
</dbReference>
<accession>A0A0U2V2B7</accession>
<dbReference type="Proteomes" id="UP000065261">
    <property type="component" value="Chromosome I"/>
</dbReference>
<dbReference type="InterPro" id="IPR019734">
    <property type="entry name" value="TPR_rpt"/>
</dbReference>
<feature type="coiled-coil region" evidence="6">
    <location>
        <begin position="41"/>
        <end position="75"/>
    </location>
</feature>
<feature type="repeat" description="TPR" evidence="5">
    <location>
        <begin position="168"/>
        <end position="201"/>
    </location>
</feature>
<feature type="domain" description="Cytochrome c-type biogenesis protein H Ig-like" evidence="8">
    <location>
        <begin position="307"/>
        <end position="414"/>
    </location>
</feature>
<evidence type="ECO:0000313" key="10">
    <source>
        <dbReference type="EMBL" id="ALS32237.1"/>
    </source>
</evidence>
<evidence type="ECO:0000313" key="11">
    <source>
        <dbReference type="Proteomes" id="UP000065261"/>
    </source>
</evidence>
<dbReference type="InterPro" id="IPR056413">
    <property type="entry name" value="TPR_CcmH_CycH"/>
</dbReference>
<dbReference type="PATRIC" id="fig|1315283.4.peg.834"/>
<protein>
    <submittedName>
        <fullName evidence="10">Uncharacterized protein</fullName>
    </submittedName>
</protein>
<evidence type="ECO:0000259" key="9">
    <source>
        <dbReference type="Pfam" id="PF23914"/>
    </source>
</evidence>
<dbReference type="Pfam" id="PF23914">
    <property type="entry name" value="TPR_CcmH_CycH"/>
    <property type="match status" value="1"/>
</dbReference>
<dbReference type="OrthoDB" id="9776053at2"/>
<evidence type="ECO:0000256" key="6">
    <source>
        <dbReference type="SAM" id="Coils"/>
    </source>
</evidence>
<dbReference type="PROSITE" id="PS50005">
    <property type="entry name" value="TPR"/>
    <property type="match status" value="1"/>
</dbReference>
<evidence type="ECO:0000256" key="1">
    <source>
        <dbReference type="ARBA" id="ARBA00004196"/>
    </source>
</evidence>
<dbReference type="PANTHER" id="PTHR47870">
    <property type="entry name" value="CYTOCHROME C-TYPE BIOGENESIS PROTEIN CCMH"/>
    <property type="match status" value="1"/>
</dbReference>
<name>A0A0U2V2B7_9GAMM</name>
<dbReference type="RefSeq" id="WP_058372809.1">
    <property type="nucleotide sequence ID" value="NZ_CP011034.1"/>
</dbReference>
<gene>
    <name evidence="10" type="ORF">PTRA_a0948</name>
</gene>
<dbReference type="Gene3D" id="1.25.40.10">
    <property type="entry name" value="Tetratricopeptide repeat domain"/>
    <property type="match status" value="1"/>
</dbReference>
<evidence type="ECO:0000256" key="4">
    <source>
        <dbReference type="ARBA" id="ARBA00022803"/>
    </source>
</evidence>
<dbReference type="GO" id="GO:0030313">
    <property type="term" value="C:cell envelope"/>
    <property type="evidence" value="ECO:0007669"/>
    <property type="project" value="UniProtKB-SubCell"/>
</dbReference>
<keyword evidence="6" id="KW-0175">Coiled coil</keyword>
<organism evidence="10">
    <name type="scientific">Pseudoalteromonas translucida KMM 520</name>
    <dbReference type="NCBI Taxonomy" id="1315283"/>
    <lineage>
        <taxon>Bacteria</taxon>
        <taxon>Pseudomonadati</taxon>
        <taxon>Pseudomonadota</taxon>
        <taxon>Gammaproteobacteria</taxon>
        <taxon>Alteromonadales</taxon>
        <taxon>Pseudoalteromonadaceae</taxon>
        <taxon>Pseudoalteromonas</taxon>
    </lineage>
</organism>
<feature type="domain" description="Cytochrome c-type biogenesis protein H TPR" evidence="9">
    <location>
        <begin position="119"/>
        <end position="276"/>
    </location>
</feature>
<evidence type="ECO:0000256" key="2">
    <source>
        <dbReference type="ARBA" id="ARBA00022737"/>
    </source>
</evidence>
<feature type="transmembrane region" description="Helical" evidence="7">
    <location>
        <begin position="6"/>
        <end position="24"/>
    </location>
</feature>
<dbReference type="AlphaFoldDB" id="A0A0U2V2B7"/>
<dbReference type="EMBL" id="CP011034">
    <property type="protein sequence ID" value="ALS32237.1"/>
    <property type="molecule type" value="Genomic_DNA"/>
</dbReference>
<keyword evidence="7" id="KW-1133">Transmembrane helix</keyword>
<dbReference type="SMART" id="SM00028">
    <property type="entry name" value="TPR"/>
    <property type="match status" value="1"/>
</dbReference>
<dbReference type="InterPro" id="IPR011990">
    <property type="entry name" value="TPR-like_helical_dom_sf"/>
</dbReference>
<dbReference type="NCBIfam" id="TIGR03142">
    <property type="entry name" value="cytochro_ccmI"/>
    <property type="match status" value="1"/>
</dbReference>
<evidence type="ECO:0000256" key="5">
    <source>
        <dbReference type="PROSITE-ProRule" id="PRU00339"/>
    </source>
</evidence>
<evidence type="ECO:0000256" key="3">
    <source>
        <dbReference type="ARBA" id="ARBA00022748"/>
    </source>
</evidence>
<keyword evidence="7" id="KW-0812">Transmembrane</keyword>
<keyword evidence="2" id="KW-0677">Repeat</keyword>